<dbReference type="EMBL" id="JACVDC010000092">
    <property type="protein sequence ID" value="MBC9798157.1"/>
    <property type="molecule type" value="Genomic_DNA"/>
</dbReference>
<name>A0A926Q419_9FLAO</name>
<comment type="caution">
    <text evidence="1">The sequence shown here is derived from an EMBL/GenBank/DDBJ whole genome shotgun (WGS) entry which is preliminary data.</text>
</comment>
<keyword evidence="2" id="KW-1185">Reference proteome</keyword>
<sequence length="77" mass="8830">MKKTLQPTIEIFSTNITDPVVADICTLVLSHHFPRTRIDFDLEDSDRILRVEGREIDAEKIIAVLASLEINCMLLEY</sequence>
<proteinExistence type="predicted"/>
<evidence type="ECO:0000313" key="2">
    <source>
        <dbReference type="Proteomes" id="UP000653730"/>
    </source>
</evidence>
<gene>
    <name evidence="1" type="ORF">IBL28_19465</name>
</gene>
<dbReference type="Proteomes" id="UP000653730">
    <property type="component" value="Unassembled WGS sequence"/>
</dbReference>
<protein>
    <submittedName>
        <fullName evidence="1">Uncharacterized protein</fullName>
    </submittedName>
</protein>
<reference evidence="1 2" key="1">
    <citation type="submission" date="2020-09" db="EMBL/GenBank/DDBJ databases">
        <title>Sinomicrobium weinanense sp. nov., a halophilic bacteria isolated from saline-alkali soil.</title>
        <authorList>
            <person name="Wu P."/>
            <person name="Ren H."/>
            <person name="Mei Y."/>
            <person name="Liang Y."/>
            <person name="Chen Z."/>
        </authorList>
    </citation>
    <scope>NUCLEOTIDE SEQUENCE [LARGE SCALE GENOMIC DNA]</scope>
    <source>
        <strain evidence="1 2">FJxs</strain>
    </source>
</reference>
<accession>A0A926Q419</accession>
<dbReference type="AlphaFoldDB" id="A0A926Q419"/>
<evidence type="ECO:0000313" key="1">
    <source>
        <dbReference type="EMBL" id="MBC9798157.1"/>
    </source>
</evidence>
<dbReference type="RefSeq" id="WP_187967283.1">
    <property type="nucleotide sequence ID" value="NZ_JACVDC010000092.1"/>
</dbReference>
<organism evidence="1 2">
    <name type="scientific">Sinomicrobium weinanense</name>
    <dbReference type="NCBI Taxonomy" id="2842200"/>
    <lineage>
        <taxon>Bacteria</taxon>
        <taxon>Pseudomonadati</taxon>
        <taxon>Bacteroidota</taxon>
        <taxon>Flavobacteriia</taxon>
        <taxon>Flavobacteriales</taxon>
        <taxon>Flavobacteriaceae</taxon>
        <taxon>Sinomicrobium</taxon>
    </lineage>
</organism>